<keyword evidence="3" id="KW-1185">Reference proteome</keyword>
<comment type="similarity">
    <text evidence="1">Belongs to the vitamin uptake transporter (VUT/ECF) (TC 2.A.88) family. Q precursor transporter subfamily.</text>
</comment>
<keyword evidence="1" id="KW-0812">Transmembrane</keyword>
<dbReference type="OrthoDB" id="9805479at2"/>
<dbReference type="GO" id="GO:0005886">
    <property type="term" value="C:plasma membrane"/>
    <property type="evidence" value="ECO:0007669"/>
    <property type="project" value="UniProtKB-SubCell"/>
</dbReference>
<gene>
    <name evidence="2" type="ORF">SAMN06265219_1293</name>
</gene>
<dbReference type="HAMAP" id="MF_02088">
    <property type="entry name" value="Q_prec_transport"/>
    <property type="match status" value="1"/>
</dbReference>
<feature type="transmembrane region" description="Helical" evidence="1">
    <location>
        <begin position="133"/>
        <end position="155"/>
    </location>
</feature>
<evidence type="ECO:0000313" key="2">
    <source>
        <dbReference type="EMBL" id="SMO97859.1"/>
    </source>
</evidence>
<keyword evidence="1" id="KW-0813">Transport</keyword>
<feature type="transmembrane region" description="Helical" evidence="1">
    <location>
        <begin position="200"/>
        <end position="223"/>
    </location>
</feature>
<evidence type="ECO:0000313" key="3">
    <source>
        <dbReference type="Proteomes" id="UP000317557"/>
    </source>
</evidence>
<dbReference type="Pfam" id="PF02592">
    <property type="entry name" value="Vut_1"/>
    <property type="match status" value="1"/>
</dbReference>
<dbReference type="Proteomes" id="UP000317557">
    <property type="component" value="Unassembled WGS sequence"/>
</dbReference>
<dbReference type="EMBL" id="FXTP01000029">
    <property type="protein sequence ID" value="SMO97859.1"/>
    <property type="molecule type" value="Genomic_DNA"/>
</dbReference>
<name>A0A521FNY9_9BACT</name>
<keyword evidence="1" id="KW-1133">Transmembrane helix</keyword>
<feature type="transmembrane region" description="Helical" evidence="1">
    <location>
        <begin position="58"/>
        <end position="79"/>
    </location>
</feature>
<sequence length="248" mass="27816">MSKRHKRDILFLSLAGVFLTSLVMGNIIGTTKFVTLFSLHLPDWLKAITPSLVRTGDLYIMSVPVGVLAYPFTFLATDLISELFGRKKAQLVVWVGFFANFFMLFVMSVGHWLPNTGGVSGGIQLFEGVYEFMVGNVIASMIAYLTAQTVDVRLFHFWKNLTDGKHLWLRNNASTMFSQLVDSTAILTILYVAGNLGDNVSSISALIILILNSYLFKFFFALFDTPLFYLGVKFLKHYDEDPSGNSLY</sequence>
<feature type="transmembrane region" description="Helical" evidence="1">
    <location>
        <begin position="91"/>
        <end position="113"/>
    </location>
</feature>
<protein>
    <recommendedName>
        <fullName evidence="1">Probable queuosine precursor transporter</fullName>
        <shortName evidence="1">Q precursor transporter</shortName>
    </recommendedName>
</protein>
<comment type="function">
    <text evidence="1">Involved in the import of queuosine (Q) precursors, required for Q precursor salvage.</text>
</comment>
<proteinExistence type="inferred from homology"/>
<keyword evidence="1" id="KW-1003">Cell membrane</keyword>
<evidence type="ECO:0000256" key="1">
    <source>
        <dbReference type="HAMAP-Rule" id="MF_02088"/>
    </source>
</evidence>
<keyword evidence="1" id="KW-0472">Membrane</keyword>
<reference evidence="2 3" key="1">
    <citation type="submission" date="2017-05" db="EMBL/GenBank/DDBJ databases">
        <authorList>
            <person name="Varghese N."/>
            <person name="Submissions S."/>
        </authorList>
    </citation>
    <scope>NUCLEOTIDE SEQUENCE [LARGE SCALE GENOMIC DNA]</scope>
    <source>
        <strain evidence="2 3">DSM 21985</strain>
    </source>
</reference>
<dbReference type="PANTHER" id="PTHR34300">
    <property type="entry name" value="QUEUOSINE PRECURSOR TRANSPORTER-RELATED"/>
    <property type="match status" value="1"/>
</dbReference>
<organism evidence="2 3">
    <name type="scientific">Gracilimonas mengyeensis</name>
    <dbReference type="NCBI Taxonomy" id="1302730"/>
    <lineage>
        <taxon>Bacteria</taxon>
        <taxon>Pseudomonadati</taxon>
        <taxon>Balneolota</taxon>
        <taxon>Balneolia</taxon>
        <taxon>Balneolales</taxon>
        <taxon>Balneolaceae</taxon>
        <taxon>Gracilimonas</taxon>
    </lineage>
</organism>
<dbReference type="AlphaFoldDB" id="A0A521FNY9"/>
<comment type="subcellular location">
    <subcellularLocation>
        <location evidence="1">Cell membrane</location>
        <topology evidence="1">Multi-pass membrane protein</topology>
    </subcellularLocation>
</comment>
<dbReference type="RefSeq" id="WP_142456371.1">
    <property type="nucleotide sequence ID" value="NZ_FXTP01000029.1"/>
</dbReference>
<dbReference type="InterPro" id="IPR003744">
    <property type="entry name" value="YhhQ"/>
</dbReference>
<accession>A0A521FNY9</accession>
<dbReference type="GO" id="GO:0022857">
    <property type="term" value="F:transmembrane transporter activity"/>
    <property type="evidence" value="ECO:0007669"/>
    <property type="project" value="UniProtKB-UniRule"/>
</dbReference>
<dbReference type="NCBIfam" id="TIGR00697">
    <property type="entry name" value="queuosine precursor transporter"/>
    <property type="match status" value="1"/>
</dbReference>
<dbReference type="PANTHER" id="PTHR34300:SF2">
    <property type="entry name" value="QUEUOSINE PRECURSOR TRANSPORTER-RELATED"/>
    <property type="match status" value="1"/>
</dbReference>